<keyword evidence="5 11" id="KW-0156">Chromatin regulator</keyword>
<evidence type="ECO:0000256" key="14">
    <source>
        <dbReference type="PIRSR" id="PIRSR037913-3"/>
    </source>
</evidence>
<keyword evidence="8 11" id="KW-0539">Nucleus</keyword>
<protein>
    <recommendedName>
        <fullName evidence="2 11">Histone deacetylase</fullName>
        <ecNumber evidence="2 11">3.5.1.98</ecNumber>
    </recommendedName>
</protein>
<sequence>MSGRKKKVAYFYDSEVGGMYYGPNHPMKPHRMSMAYELALAYELHKKMQVFSPRRCSAIEMAQFHAEDYVDFLSHVTPDNQEELAGQLKKYNLGEDCPVFDGLWDFCKLYTGASIQGAARLNQGHSDIAINYAGGLHHGKKSEASGFCYINDLVLAILELLKYHARVLYIDIDIHHGDGVEEAFYTTDRVMTLSFHKYGDYFFPGTGDLKDIGESNGKYYSLNVPLRDGIDDESFQSLYKPILARVMEIYQPGAVVLQCGADSLAHDRLGSFNLTLEGHAECLRFLKKFDVPILVTGGGGYTKKNVARCWAYETSIAVNAEIANEIPDNLYHEYYAPDYNLHIQPWTTLENINTQAELEQIKRKIFQYLSAIDHAPSVQMHTLPPETYIPQFDDDVDLDVRFSQEERDLVTEHDAELYEDDWDQLGE</sequence>
<evidence type="ECO:0000256" key="10">
    <source>
        <dbReference type="ARBA" id="ARBA00061569"/>
    </source>
</evidence>
<evidence type="ECO:0000259" key="15">
    <source>
        <dbReference type="Pfam" id="PF00850"/>
    </source>
</evidence>
<evidence type="ECO:0000256" key="3">
    <source>
        <dbReference type="ARBA" id="ARBA00022491"/>
    </source>
</evidence>
<feature type="binding site" evidence="14">
    <location>
        <position position="262"/>
    </location>
    <ligand>
        <name>a divalent metal cation</name>
        <dbReference type="ChEBI" id="CHEBI:60240"/>
    </ligand>
</feature>
<evidence type="ECO:0000256" key="8">
    <source>
        <dbReference type="ARBA" id="ARBA00023242"/>
    </source>
</evidence>
<evidence type="ECO:0000256" key="4">
    <source>
        <dbReference type="ARBA" id="ARBA00022801"/>
    </source>
</evidence>
<evidence type="ECO:0000256" key="7">
    <source>
        <dbReference type="ARBA" id="ARBA00023163"/>
    </source>
</evidence>
<organism evidence="16">
    <name type="scientific">Picocystis salinarum</name>
    <dbReference type="NCBI Taxonomy" id="88271"/>
    <lineage>
        <taxon>Eukaryota</taxon>
        <taxon>Viridiplantae</taxon>
        <taxon>Chlorophyta</taxon>
        <taxon>Picocystophyceae</taxon>
        <taxon>Picocystales</taxon>
        <taxon>Picocystaceae</taxon>
        <taxon>Picocystis</taxon>
    </lineage>
</organism>
<dbReference type="InterPro" id="IPR023801">
    <property type="entry name" value="His_deacetylse_dom"/>
</dbReference>
<keyword evidence="14" id="KW-0479">Metal-binding</keyword>
<comment type="similarity">
    <text evidence="10 11">Belongs to the histone deacetylase family. HD Type 1 subfamily.</text>
</comment>
<feature type="domain" description="Histone deacetylase" evidence="15">
    <location>
        <begin position="25"/>
        <end position="315"/>
    </location>
</feature>
<dbReference type="InterPro" id="IPR003084">
    <property type="entry name" value="HDAC_I/II"/>
</dbReference>
<evidence type="ECO:0000256" key="13">
    <source>
        <dbReference type="PIRSR" id="PIRSR037913-2"/>
    </source>
</evidence>
<dbReference type="PANTHER" id="PTHR10625">
    <property type="entry name" value="HISTONE DEACETYLASE HDAC1-RELATED"/>
    <property type="match status" value="1"/>
</dbReference>
<reference evidence="16" key="1">
    <citation type="submission" date="2021-01" db="EMBL/GenBank/DDBJ databases">
        <authorList>
            <person name="Corre E."/>
            <person name="Pelletier E."/>
            <person name="Niang G."/>
            <person name="Scheremetjew M."/>
            <person name="Finn R."/>
            <person name="Kale V."/>
            <person name="Holt S."/>
            <person name="Cochrane G."/>
            <person name="Meng A."/>
            <person name="Brown T."/>
            <person name="Cohen L."/>
        </authorList>
    </citation>
    <scope>NUCLEOTIDE SEQUENCE</scope>
    <source>
        <strain evidence="16">CCMP1897</strain>
    </source>
</reference>
<proteinExistence type="inferred from homology"/>
<dbReference type="InterPro" id="IPR023696">
    <property type="entry name" value="Ureohydrolase_dom_sf"/>
</dbReference>
<feature type="binding site" evidence="13">
    <location>
        <position position="301"/>
    </location>
    <ligand>
        <name>substrate</name>
    </ligand>
</feature>
<evidence type="ECO:0000256" key="2">
    <source>
        <dbReference type="ARBA" id="ARBA00012111"/>
    </source>
</evidence>
<dbReference type="EC" id="3.5.1.98" evidence="2 11"/>
<dbReference type="PRINTS" id="PR01271">
    <property type="entry name" value="HISDACETLASE"/>
</dbReference>
<dbReference type="AlphaFoldDB" id="A0A7S3UBW6"/>
<dbReference type="InterPro" id="IPR037138">
    <property type="entry name" value="His_deacetylse_dom_sf"/>
</dbReference>
<comment type="catalytic activity">
    <reaction evidence="9 11">
        <text>N(6)-acetyl-L-lysyl-[histone] + H2O = L-lysyl-[histone] + acetate</text>
        <dbReference type="Rhea" id="RHEA:58196"/>
        <dbReference type="Rhea" id="RHEA-COMP:9845"/>
        <dbReference type="Rhea" id="RHEA-COMP:11338"/>
        <dbReference type="ChEBI" id="CHEBI:15377"/>
        <dbReference type="ChEBI" id="CHEBI:29969"/>
        <dbReference type="ChEBI" id="CHEBI:30089"/>
        <dbReference type="ChEBI" id="CHEBI:61930"/>
        <dbReference type="EC" id="3.5.1.98"/>
    </reaction>
</comment>
<dbReference type="PRINTS" id="PR01270">
    <property type="entry name" value="HDASUPER"/>
</dbReference>
<dbReference type="Gene3D" id="3.40.800.20">
    <property type="entry name" value="Histone deacetylase domain"/>
    <property type="match status" value="1"/>
</dbReference>
<dbReference type="GO" id="GO:0046872">
    <property type="term" value="F:metal ion binding"/>
    <property type="evidence" value="ECO:0007669"/>
    <property type="project" value="UniProtKB-KW"/>
</dbReference>
<evidence type="ECO:0000256" key="9">
    <source>
        <dbReference type="ARBA" id="ARBA00048287"/>
    </source>
</evidence>
<comment type="subcellular location">
    <subcellularLocation>
        <location evidence="1 11">Nucleus</location>
    </subcellularLocation>
</comment>
<evidence type="ECO:0000256" key="5">
    <source>
        <dbReference type="ARBA" id="ARBA00022853"/>
    </source>
</evidence>
<keyword evidence="4 11" id="KW-0378">Hydrolase</keyword>
<dbReference type="GO" id="GO:0141221">
    <property type="term" value="F:histone deacetylase activity, hydrolytic mechanism"/>
    <property type="evidence" value="ECO:0007669"/>
    <property type="project" value="UniProtKB-EC"/>
</dbReference>
<dbReference type="PIRSF" id="PIRSF037913">
    <property type="entry name" value="His_deacetylse_1"/>
    <property type="match status" value="1"/>
</dbReference>
<evidence type="ECO:0000256" key="12">
    <source>
        <dbReference type="PIRSR" id="PIRSR037913-1"/>
    </source>
</evidence>
<dbReference type="GO" id="GO:0005634">
    <property type="term" value="C:nucleus"/>
    <property type="evidence" value="ECO:0007669"/>
    <property type="project" value="UniProtKB-SubCell"/>
</dbReference>
<feature type="binding site" evidence="14">
    <location>
        <position position="173"/>
    </location>
    <ligand>
        <name>a divalent metal cation</name>
        <dbReference type="ChEBI" id="CHEBI:60240"/>
    </ligand>
</feature>
<dbReference type="Pfam" id="PF00850">
    <property type="entry name" value="Hist_deacetyl"/>
    <property type="match status" value="1"/>
</dbReference>
<dbReference type="InterPro" id="IPR000286">
    <property type="entry name" value="HDACs"/>
</dbReference>
<keyword evidence="3" id="KW-0678">Repressor</keyword>
<accession>A0A7S3UBW6</accession>
<evidence type="ECO:0000256" key="1">
    <source>
        <dbReference type="ARBA" id="ARBA00004123"/>
    </source>
</evidence>
<evidence type="ECO:0000313" key="16">
    <source>
        <dbReference type="EMBL" id="CAE0608251.1"/>
    </source>
</evidence>
<keyword evidence="7 11" id="KW-0804">Transcription</keyword>
<keyword evidence="6 11" id="KW-0805">Transcription regulation</keyword>
<feature type="binding site" evidence="13">
    <location>
        <position position="96"/>
    </location>
    <ligand>
        <name>substrate</name>
    </ligand>
</feature>
<evidence type="ECO:0000256" key="6">
    <source>
        <dbReference type="ARBA" id="ARBA00023015"/>
    </source>
</evidence>
<dbReference type="GO" id="GO:0040029">
    <property type="term" value="P:epigenetic regulation of gene expression"/>
    <property type="evidence" value="ECO:0007669"/>
    <property type="project" value="TreeGrafter"/>
</dbReference>
<evidence type="ECO:0000256" key="11">
    <source>
        <dbReference type="PIRNR" id="PIRNR037913"/>
    </source>
</evidence>
<gene>
    <name evidence="16" type="ORF">PSAL00342_LOCUS2068</name>
</gene>
<dbReference type="FunFam" id="3.40.800.20:FF:000001">
    <property type="entry name" value="Histone deacetylase"/>
    <property type="match status" value="1"/>
</dbReference>
<name>A0A7S3UBW6_9CHLO</name>
<dbReference type="PANTHER" id="PTHR10625:SF39">
    <property type="entry name" value="HISTONE DEACETYLASE 9"/>
    <property type="match status" value="1"/>
</dbReference>
<dbReference type="EMBL" id="HBIS01002322">
    <property type="protein sequence ID" value="CAE0608251.1"/>
    <property type="molecule type" value="Transcribed_RNA"/>
</dbReference>
<dbReference type="SUPFAM" id="SSF52768">
    <property type="entry name" value="Arginase/deacetylase"/>
    <property type="match status" value="1"/>
</dbReference>
<feature type="binding site" evidence="13">
    <location>
        <position position="146"/>
    </location>
    <ligand>
        <name>substrate</name>
    </ligand>
</feature>
<feature type="binding site" evidence="14">
    <location>
        <position position="175"/>
    </location>
    <ligand>
        <name>a divalent metal cation</name>
        <dbReference type="ChEBI" id="CHEBI:60240"/>
    </ligand>
</feature>
<feature type="active site" description="Proton acceptor" evidence="12">
    <location>
        <position position="138"/>
    </location>
</feature>